<dbReference type="FunFam" id="1.10.287.130:FF:000038">
    <property type="entry name" value="Sensory transduction histidine kinase"/>
    <property type="match status" value="1"/>
</dbReference>
<evidence type="ECO:0000313" key="15">
    <source>
        <dbReference type="EMBL" id="GLK84895.1"/>
    </source>
</evidence>
<dbReference type="Gene3D" id="1.10.287.130">
    <property type="match status" value="1"/>
</dbReference>
<sequence>MARANAAGASVRVQAMRGLARSVARPAYQRLVDAEPFMRRAVPALIVAFIAIVAVAAVVQIRAYRADSITDAKDELALFTLAVASELRQHQGQAQGGTDPAALAISLKASLPVRAAEARRRYALADASGNVRASSDDDPAIIADIRFVLTNAQALTIFAESAGVLDVTLSDGRDGLATVRNIPGQPLQLVAIQPLAGALSTWQSDTILTVTLLSTTGGVLLILGFAFHWQATRAREADGIYDTVRARIDTALSRGRCGLWDWDMGRGRMFWSESMFEMLGLAPRDELVSFGDVSGLVHPDDVDLYDVAKEIADKPGRIIERVFRMRHADGHWVWLRARAEVVPQENGEPPHLIGIAVDVTEERRLAERTATADMRLRDAIESISESFVLWDSSNRLVLSNSKFQTLHGFGDTTLAPGTPFDTIATQLRQPVVRIPLRSEDRPEEGARSFEAQIEGGRWLKIAERRTKDGGYVSVGTDITTLKRHEERLMDNEKRLMALVADLRKSQQTLEMQALQLAELAQNYSDEKTKAEDANRAKSEFLANMSHELRTPLNAIIGFSELMESGLFGPLGSEKYNEYCRDIRDSGRYLLDVINDILDMSRIEAGRMQLTLQPTKLDEIVTDAIRVMSVRADEKKLAVVSEADPELMVEADKRALKQIALNLISNAIKFTPEHGRITLRTRRTKQSALLVIEDTGIGIPRSALAKIGRPFEQVESQFTKTHKGSGLGLAIAKSLVELHGGTMRIRSSEGVGTTVIIRLPLNGRPGLQYRNAAGELSDETEAS</sequence>
<evidence type="ECO:0000256" key="12">
    <source>
        <dbReference type="SAM" id="Phobius"/>
    </source>
</evidence>
<keyword evidence="11" id="KW-0175">Coiled coil</keyword>
<protein>
    <recommendedName>
        <fullName evidence="3">histidine kinase</fullName>
        <ecNumber evidence="3">2.7.13.3</ecNumber>
    </recommendedName>
</protein>
<evidence type="ECO:0000256" key="4">
    <source>
        <dbReference type="ARBA" id="ARBA00022553"/>
    </source>
</evidence>
<keyword evidence="12" id="KW-1133">Transmembrane helix</keyword>
<evidence type="ECO:0000256" key="7">
    <source>
        <dbReference type="ARBA" id="ARBA00022777"/>
    </source>
</evidence>
<dbReference type="InterPro" id="IPR036890">
    <property type="entry name" value="HATPase_C_sf"/>
</dbReference>
<dbReference type="Gene3D" id="2.10.70.100">
    <property type="match status" value="1"/>
</dbReference>
<dbReference type="InterPro" id="IPR000700">
    <property type="entry name" value="PAS-assoc_C"/>
</dbReference>
<comment type="caution">
    <text evidence="15">The sequence shown here is derived from an EMBL/GenBank/DDBJ whole genome shotgun (WGS) entry which is preliminary data.</text>
</comment>
<dbReference type="Gene3D" id="3.30.450.20">
    <property type="entry name" value="PAS domain"/>
    <property type="match status" value="2"/>
</dbReference>
<dbReference type="Pfam" id="PF08447">
    <property type="entry name" value="PAS_3"/>
    <property type="match status" value="1"/>
</dbReference>
<keyword evidence="5" id="KW-0808">Transferase</keyword>
<dbReference type="SMART" id="SM00387">
    <property type="entry name" value="HATPase_c"/>
    <property type="match status" value="1"/>
</dbReference>
<evidence type="ECO:0000256" key="2">
    <source>
        <dbReference type="ARBA" id="ARBA00004370"/>
    </source>
</evidence>
<evidence type="ECO:0000256" key="9">
    <source>
        <dbReference type="ARBA" id="ARBA00023012"/>
    </source>
</evidence>
<evidence type="ECO:0000313" key="16">
    <source>
        <dbReference type="Proteomes" id="UP001143330"/>
    </source>
</evidence>
<dbReference type="InterPro" id="IPR000014">
    <property type="entry name" value="PAS"/>
</dbReference>
<dbReference type="CDD" id="cd18774">
    <property type="entry name" value="PDC2_HK_sensor"/>
    <property type="match status" value="1"/>
</dbReference>
<evidence type="ECO:0000256" key="11">
    <source>
        <dbReference type="SAM" id="Coils"/>
    </source>
</evidence>
<dbReference type="NCBIfam" id="TIGR00229">
    <property type="entry name" value="sensory_box"/>
    <property type="match status" value="2"/>
</dbReference>
<keyword evidence="16" id="KW-1185">Reference proteome</keyword>
<keyword evidence="4" id="KW-0597">Phosphoprotein</keyword>
<dbReference type="GO" id="GO:0005524">
    <property type="term" value="F:ATP binding"/>
    <property type="evidence" value="ECO:0007669"/>
    <property type="project" value="UniProtKB-KW"/>
</dbReference>
<keyword evidence="10 12" id="KW-0472">Membrane</keyword>
<proteinExistence type="predicted"/>
<evidence type="ECO:0000256" key="5">
    <source>
        <dbReference type="ARBA" id="ARBA00022679"/>
    </source>
</evidence>
<dbReference type="Pfam" id="PF00512">
    <property type="entry name" value="HisKA"/>
    <property type="match status" value="1"/>
</dbReference>
<feature type="coiled-coil region" evidence="11">
    <location>
        <begin position="481"/>
        <end position="536"/>
    </location>
</feature>
<dbReference type="PANTHER" id="PTHR43047:SF72">
    <property type="entry name" value="OSMOSENSING HISTIDINE PROTEIN KINASE SLN1"/>
    <property type="match status" value="1"/>
</dbReference>
<comment type="subcellular location">
    <subcellularLocation>
        <location evidence="2">Membrane</location>
    </subcellularLocation>
</comment>
<dbReference type="SMART" id="SM00086">
    <property type="entry name" value="PAC"/>
    <property type="match status" value="1"/>
</dbReference>
<dbReference type="PANTHER" id="PTHR43047">
    <property type="entry name" value="TWO-COMPONENT HISTIDINE PROTEIN KINASE"/>
    <property type="match status" value="1"/>
</dbReference>
<keyword evidence="12" id="KW-0812">Transmembrane</keyword>
<dbReference type="PROSITE" id="PS50109">
    <property type="entry name" value="HIS_KIN"/>
    <property type="match status" value="1"/>
</dbReference>
<dbReference type="InterPro" id="IPR035965">
    <property type="entry name" value="PAS-like_dom_sf"/>
</dbReference>
<accession>A0A9W6NBR7</accession>
<dbReference type="EMBL" id="BSFM01000014">
    <property type="protein sequence ID" value="GLK84895.1"/>
    <property type="molecule type" value="Genomic_DNA"/>
</dbReference>
<dbReference type="RefSeq" id="WP_213364744.1">
    <property type="nucleotide sequence ID" value="NZ_BSFM01000014.1"/>
</dbReference>
<gene>
    <name evidence="15" type="ORF">GCM10017653_29650</name>
</gene>
<evidence type="ECO:0000256" key="1">
    <source>
        <dbReference type="ARBA" id="ARBA00000085"/>
    </source>
</evidence>
<dbReference type="Pfam" id="PF02518">
    <property type="entry name" value="HATPase_c"/>
    <property type="match status" value="1"/>
</dbReference>
<dbReference type="GO" id="GO:0005886">
    <property type="term" value="C:plasma membrane"/>
    <property type="evidence" value="ECO:0007669"/>
    <property type="project" value="TreeGrafter"/>
</dbReference>
<dbReference type="InterPro" id="IPR004358">
    <property type="entry name" value="Sig_transdc_His_kin-like_C"/>
</dbReference>
<evidence type="ECO:0000256" key="3">
    <source>
        <dbReference type="ARBA" id="ARBA00012438"/>
    </source>
</evidence>
<dbReference type="Proteomes" id="UP001143330">
    <property type="component" value="Unassembled WGS sequence"/>
</dbReference>
<dbReference type="InterPro" id="IPR013655">
    <property type="entry name" value="PAS_fold_3"/>
</dbReference>
<dbReference type="CDD" id="cd16922">
    <property type="entry name" value="HATPase_EvgS-ArcB-TorS-like"/>
    <property type="match status" value="1"/>
</dbReference>
<dbReference type="FunFam" id="3.30.565.10:FF:000006">
    <property type="entry name" value="Sensor histidine kinase WalK"/>
    <property type="match status" value="1"/>
</dbReference>
<dbReference type="GO" id="GO:0000155">
    <property type="term" value="F:phosphorelay sensor kinase activity"/>
    <property type="evidence" value="ECO:0007669"/>
    <property type="project" value="InterPro"/>
</dbReference>
<reference evidence="15" key="1">
    <citation type="journal article" date="2014" name="Int. J. Syst. Evol. Microbiol.">
        <title>Complete genome sequence of Corynebacterium casei LMG S-19264T (=DSM 44701T), isolated from a smear-ripened cheese.</title>
        <authorList>
            <consortium name="US DOE Joint Genome Institute (JGI-PGF)"/>
            <person name="Walter F."/>
            <person name="Albersmeier A."/>
            <person name="Kalinowski J."/>
            <person name="Ruckert C."/>
        </authorList>
    </citation>
    <scope>NUCLEOTIDE SEQUENCE</scope>
    <source>
        <strain evidence="15">VKM B-2789</strain>
    </source>
</reference>
<dbReference type="InterPro" id="IPR003661">
    <property type="entry name" value="HisK_dim/P_dom"/>
</dbReference>
<evidence type="ECO:0000259" key="14">
    <source>
        <dbReference type="PROSITE" id="PS50113"/>
    </source>
</evidence>
<feature type="domain" description="Histidine kinase" evidence="13">
    <location>
        <begin position="543"/>
        <end position="762"/>
    </location>
</feature>
<dbReference type="InterPro" id="IPR003594">
    <property type="entry name" value="HATPase_dom"/>
</dbReference>
<dbReference type="SUPFAM" id="SSF55874">
    <property type="entry name" value="ATPase domain of HSP90 chaperone/DNA topoisomerase II/histidine kinase"/>
    <property type="match status" value="1"/>
</dbReference>
<name>A0A9W6NBR7_9HYPH</name>
<comment type="catalytic activity">
    <reaction evidence="1">
        <text>ATP + protein L-histidine = ADP + protein N-phospho-L-histidine.</text>
        <dbReference type="EC" id="2.7.13.3"/>
    </reaction>
</comment>
<keyword evidence="7 15" id="KW-0418">Kinase</keyword>
<dbReference type="InterPro" id="IPR036097">
    <property type="entry name" value="HisK_dim/P_sf"/>
</dbReference>
<keyword evidence="9" id="KW-0902">Two-component regulatory system</keyword>
<dbReference type="PRINTS" id="PR00344">
    <property type="entry name" value="BCTRLSENSOR"/>
</dbReference>
<dbReference type="PROSITE" id="PS50113">
    <property type="entry name" value="PAC"/>
    <property type="match status" value="1"/>
</dbReference>
<feature type="transmembrane region" description="Helical" evidence="12">
    <location>
        <begin position="207"/>
        <end position="229"/>
    </location>
</feature>
<dbReference type="GO" id="GO:0009927">
    <property type="term" value="F:histidine phosphotransfer kinase activity"/>
    <property type="evidence" value="ECO:0007669"/>
    <property type="project" value="TreeGrafter"/>
</dbReference>
<feature type="transmembrane region" description="Helical" evidence="12">
    <location>
        <begin position="41"/>
        <end position="59"/>
    </location>
</feature>
<dbReference type="AlphaFoldDB" id="A0A9W6NBR7"/>
<organism evidence="15 16">
    <name type="scientific">Ancylobacter defluvii</name>
    <dbReference type="NCBI Taxonomy" id="1282440"/>
    <lineage>
        <taxon>Bacteria</taxon>
        <taxon>Pseudomonadati</taxon>
        <taxon>Pseudomonadota</taxon>
        <taxon>Alphaproteobacteria</taxon>
        <taxon>Hyphomicrobiales</taxon>
        <taxon>Xanthobacteraceae</taxon>
        <taxon>Ancylobacter</taxon>
    </lineage>
</organism>
<dbReference type="CDD" id="cd00130">
    <property type="entry name" value="PAS"/>
    <property type="match status" value="1"/>
</dbReference>
<dbReference type="Gene3D" id="3.30.565.10">
    <property type="entry name" value="Histidine kinase-like ATPase, C-terminal domain"/>
    <property type="match status" value="1"/>
</dbReference>
<evidence type="ECO:0000259" key="13">
    <source>
        <dbReference type="PROSITE" id="PS50109"/>
    </source>
</evidence>
<evidence type="ECO:0000256" key="6">
    <source>
        <dbReference type="ARBA" id="ARBA00022741"/>
    </source>
</evidence>
<dbReference type="SUPFAM" id="SSF55785">
    <property type="entry name" value="PYP-like sensor domain (PAS domain)"/>
    <property type="match status" value="2"/>
</dbReference>
<dbReference type="Pfam" id="PF12860">
    <property type="entry name" value="PAS_7"/>
    <property type="match status" value="1"/>
</dbReference>
<evidence type="ECO:0000256" key="10">
    <source>
        <dbReference type="ARBA" id="ARBA00023136"/>
    </source>
</evidence>
<reference evidence="15" key="2">
    <citation type="submission" date="2023-01" db="EMBL/GenBank/DDBJ databases">
        <authorList>
            <person name="Sun Q."/>
            <person name="Evtushenko L."/>
        </authorList>
    </citation>
    <scope>NUCLEOTIDE SEQUENCE</scope>
    <source>
        <strain evidence="15">VKM B-2789</strain>
    </source>
</reference>
<dbReference type="SMART" id="SM00388">
    <property type="entry name" value="HisKA"/>
    <property type="match status" value="1"/>
</dbReference>
<dbReference type="InterPro" id="IPR001610">
    <property type="entry name" value="PAC"/>
</dbReference>
<keyword evidence="8" id="KW-0067">ATP-binding</keyword>
<keyword evidence="6" id="KW-0547">Nucleotide-binding</keyword>
<dbReference type="InterPro" id="IPR005467">
    <property type="entry name" value="His_kinase_dom"/>
</dbReference>
<evidence type="ECO:0000256" key="8">
    <source>
        <dbReference type="ARBA" id="ARBA00022840"/>
    </source>
</evidence>
<dbReference type="EC" id="2.7.13.3" evidence="3"/>
<dbReference type="CDD" id="cd00082">
    <property type="entry name" value="HisKA"/>
    <property type="match status" value="1"/>
</dbReference>
<dbReference type="SUPFAM" id="SSF47384">
    <property type="entry name" value="Homodimeric domain of signal transducing histidine kinase"/>
    <property type="match status" value="1"/>
</dbReference>
<feature type="domain" description="PAC" evidence="14">
    <location>
        <begin position="319"/>
        <end position="371"/>
    </location>
</feature>